<dbReference type="EMBL" id="FLRD01000087">
    <property type="protein sequence ID" value="SBT35950.1"/>
    <property type="molecule type" value="Genomic_DNA"/>
</dbReference>
<name>A0A1A8YWN6_PLAOA</name>
<dbReference type="Proteomes" id="UP000078555">
    <property type="component" value="Unassembled WGS sequence"/>
</dbReference>
<proteinExistence type="predicted"/>
<evidence type="ECO:0000256" key="1">
    <source>
        <dbReference type="SAM" id="MobiDB-lite"/>
    </source>
</evidence>
<keyword evidence="2" id="KW-1133">Transmembrane helix</keyword>
<accession>A0A1A8YWN6</accession>
<feature type="region of interest" description="Disordered" evidence="1">
    <location>
        <begin position="234"/>
        <end position="259"/>
    </location>
</feature>
<dbReference type="AlphaFoldDB" id="A0A1A8YWN6"/>
<feature type="transmembrane region" description="Helical" evidence="2">
    <location>
        <begin position="557"/>
        <end position="576"/>
    </location>
</feature>
<keyword evidence="4" id="KW-1185">Reference proteome</keyword>
<evidence type="ECO:0000313" key="4">
    <source>
        <dbReference type="Proteomes" id="UP000078555"/>
    </source>
</evidence>
<gene>
    <name evidence="3" type="ORF">POVWA1_030050</name>
</gene>
<organism evidence="3 4">
    <name type="scientific">Plasmodium ovale wallikeri</name>
    <dbReference type="NCBI Taxonomy" id="864142"/>
    <lineage>
        <taxon>Eukaryota</taxon>
        <taxon>Sar</taxon>
        <taxon>Alveolata</taxon>
        <taxon>Apicomplexa</taxon>
        <taxon>Aconoidasida</taxon>
        <taxon>Haemosporida</taxon>
        <taxon>Plasmodiidae</taxon>
        <taxon>Plasmodium</taxon>
        <taxon>Plasmodium (Plasmodium)</taxon>
    </lineage>
</organism>
<keyword evidence="2" id="KW-0812">Transmembrane</keyword>
<keyword evidence="2" id="KW-0472">Membrane</keyword>
<sequence>MNGKDKCVKVITCKNSCIRHNLPNGSRKDALGRNLFFSIFKNKKNIFSRRKNRKGCRDMKENLHFGNSFCKETKWENDNSVLSKAYVNLKSNFVLLSNDSMDNITGIAMRERCTCIEEEKQKEGVIPSSYSYKDSALENDSLGPFDETRERSKLLQFQLEKRSNNYTNLENGEDEKMKNNLSTHLNTTDIDYVILKEHNLEMYKNDNNNFEELCFGNDKENVIRILKRGSLGDVETGEKDEKRGGGQKGTCENSSEPKKSYKTLRGSLKMDYLFKDSCELMENNIKSNDSYEYYYYNKFKNFQYGKHYNNKDNILSHHRSMNFTTIDFGGKDVPPPVKTANATTCGRRKEEGGVHNNEDLLTTHITPVVIDMDEAYRGGGEHIEIINNINRGGKHGGYENFYNSDDRRKEYKCTYQYEYTVEGKKTEKDYNNSFYFSKNNFYNEDMFRKNLLPGELNKRSWKHLVGLYIYISYFNEDSHTYKCNQLGLLFLETVLKSFHKTFFYMPIYILVTKVYIKNIHNLMCSFYSSILDASSFASYYIEYLILSYYNIEDSKNVYIVVYIIFLILHLSSLVIISKLKKA</sequence>
<evidence type="ECO:0000313" key="3">
    <source>
        <dbReference type="EMBL" id="SBT35950.1"/>
    </source>
</evidence>
<reference evidence="4" key="1">
    <citation type="submission" date="2016-05" db="EMBL/GenBank/DDBJ databases">
        <authorList>
            <person name="Naeem Raeece"/>
        </authorList>
    </citation>
    <scope>NUCLEOTIDE SEQUENCE [LARGE SCALE GENOMIC DNA]</scope>
</reference>
<protein>
    <submittedName>
        <fullName evidence="3">Uncharacterized protein</fullName>
    </submittedName>
</protein>
<evidence type="ECO:0000256" key="2">
    <source>
        <dbReference type="SAM" id="Phobius"/>
    </source>
</evidence>